<proteinExistence type="predicted"/>
<evidence type="ECO:0000313" key="2">
    <source>
        <dbReference type="EMBL" id="KAI9244476.1"/>
    </source>
</evidence>
<reference evidence="2" key="2">
    <citation type="submission" date="2023-02" db="EMBL/GenBank/DDBJ databases">
        <authorList>
            <consortium name="DOE Joint Genome Institute"/>
            <person name="Mondo S.J."/>
            <person name="Chang Y."/>
            <person name="Wang Y."/>
            <person name="Ahrendt S."/>
            <person name="Andreopoulos W."/>
            <person name="Barry K."/>
            <person name="Beard J."/>
            <person name="Benny G.L."/>
            <person name="Blankenship S."/>
            <person name="Bonito G."/>
            <person name="Cuomo C."/>
            <person name="Desiro A."/>
            <person name="Gervers K.A."/>
            <person name="Hundley H."/>
            <person name="Kuo A."/>
            <person name="LaButti K."/>
            <person name="Lang B.F."/>
            <person name="Lipzen A."/>
            <person name="O'Donnell K."/>
            <person name="Pangilinan J."/>
            <person name="Reynolds N."/>
            <person name="Sandor L."/>
            <person name="Smith M.W."/>
            <person name="Tsang A."/>
            <person name="Grigoriev I.V."/>
            <person name="Stajich J.E."/>
            <person name="Spatafora J.W."/>
        </authorList>
    </citation>
    <scope>NUCLEOTIDE SEQUENCE</scope>
    <source>
        <strain evidence="2">RSA 2281</strain>
    </source>
</reference>
<dbReference type="Proteomes" id="UP001209540">
    <property type="component" value="Unassembled WGS sequence"/>
</dbReference>
<comment type="caution">
    <text evidence="2">The sequence shown here is derived from an EMBL/GenBank/DDBJ whole genome shotgun (WGS) entry which is preliminary data.</text>
</comment>
<dbReference type="InterPro" id="IPR014867">
    <property type="entry name" value="Spore_coat_CotH_CotH2/3/7"/>
</dbReference>
<feature type="region of interest" description="Disordered" evidence="1">
    <location>
        <begin position="562"/>
        <end position="593"/>
    </location>
</feature>
<dbReference type="PANTHER" id="PTHR40050:SF1">
    <property type="entry name" value="INNER SPORE COAT PROTEIN H"/>
    <property type="match status" value="1"/>
</dbReference>
<dbReference type="EMBL" id="JAIXMP010000059">
    <property type="protein sequence ID" value="KAI9244476.1"/>
    <property type="molecule type" value="Genomic_DNA"/>
</dbReference>
<accession>A0AAD5JLZ5</accession>
<dbReference type="Pfam" id="PF08757">
    <property type="entry name" value="CotH"/>
    <property type="match status" value="1"/>
</dbReference>
<name>A0AAD5JLZ5_9FUNG</name>
<evidence type="ECO:0000313" key="3">
    <source>
        <dbReference type="Proteomes" id="UP001209540"/>
    </source>
</evidence>
<dbReference type="PANTHER" id="PTHR40050">
    <property type="entry name" value="INNER SPORE COAT PROTEIN H"/>
    <property type="match status" value="1"/>
</dbReference>
<reference evidence="2" key="1">
    <citation type="journal article" date="2022" name="IScience">
        <title>Evolution of zygomycete secretomes and the origins of terrestrial fungal ecologies.</title>
        <authorList>
            <person name="Chang Y."/>
            <person name="Wang Y."/>
            <person name="Mondo S."/>
            <person name="Ahrendt S."/>
            <person name="Andreopoulos W."/>
            <person name="Barry K."/>
            <person name="Beard J."/>
            <person name="Benny G.L."/>
            <person name="Blankenship S."/>
            <person name="Bonito G."/>
            <person name="Cuomo C."/>
            <person name="Desiro A."/>
            <person name="Gervers K.A."/>
            <person name="Hundley H."/>
            <person name="Kuo A."/>
            <person name="LaButti K."/>
            <person name="Lang B.F."/>
            <person name="Lipzen A."/>
            <person name="O'Donnell K."/>
            <person name="Pangilinan J."/>
            <person name="Reynolds N."/>
            <person name="Sandor L."/>
            <person name="Smith M.E."/>
            <person name="Tsang A."/>
            <person name="Grigoriev I.V."/>
            <person name="Stajich J.E."/>
            <person name="Spatafora J.W."/>
        </authorList>
    </citation>
    <scope>NUCLEOTIDE SEQUENCE</scope>
    <source>
        <strain evidence="2">RSA 2281</strain>
    </source>
</reference>
<gene>
    <name evidence="2" type="ORF">BDA99DRAFT_577164</name>
</gene>
<dbReference type="AlphaFoldDB" id="A0AAD5JLZ5"/>
<organism evidence="2 3">
    <name type="scientific">Phascolomyces articulosus</name>
    <dbReference type="NCBI Taxonomy" id="60185"/>
    <lineage>
        <taxon>Eukaryota</taxon>
        <taxon>Fungi</taxon>
        <taxon>Fungi incertae sedis</taxon>
        <taxon>Mucoromycota</taxon>
        <taxon>Mucoromycotina</taxon>
        <taxon>Mucoromycetes</taxon>
        <taxon>Mucorales</taxon>
        <taxon>Lichtheimiaceae</taxon>
        <taxon>Phascolomyces</taxon>
    </lineage>
</organism>
<sequence>MKIQINLLQRKKIQELFLAYLFLLLCTTIHVAVAADVQYSVIAFLPEGGQSVAVAIDGTHHPLGPSQQNIANFFTGTAPAPADTYSYAILDGQGNVIASEAIQRRLINEQSSGNEFFNRTTLHQIPELPQAYHPIYPPLFSDMNKSDEIATIIMQANMTAVNEILQNPLGDHEYALVQEMAYINHKDIFTFRNSGFRNSGKSSKEFTRQSFKLKLNEYIVAGEEKQLLYGRTTVKLRAQPADPTMMREKLAFDCLAASGAATLGASWARLFINGQPMGLYLMIDDATTSFIDNVLHGGDHSYPHTGPTYKGNALNPQEEGNLVYLGDNTTLYPESLYELEDEGRNSDLFPTKEDELVPLVGFMRDLSTIELAQDSENRGTLGNLMDNTHQTLMHLAINFLSGAWDGLWHQASNYYLNQDLESKRWTMITYDYDEVFGIGVDPSVATTPYQNFSRANSSRPFIDVHLESAYYRGEFERILQTIIKRFFKPDIIHARLDAWHTMLRPDMEWDLALPARSPGSINTTWTIWNFDTNIERTDGQVMGIKEWVQRRSEAVCQQLGFTDQDDLPPLGPYNAESRPPPNEQKELDPSSAPSNNKTGFFFTTVIISIVSVVSLMF</sequence>
<protein>
    <submittedName>
        <fullName evidence="2">Coth protein-domain-containing protein</fullName>
    </submittedName>
</protein>
<evidence type="ECO:0000256" key="1">
    <source>
        <dbReference type="SAM" id="MobiDB-lite"/>
    </source>
</evidence>
<keyword evidence="3" id="KW-1185">Reference proteome</keyword>